<evidence type="ECO:0000256" key="1">
    <source>
        <dbReference type="SAM" id="Phobius"/>
    </source>
</evidence>
<feature type="transmembrane region" description="Helical" evidence="1">
    <location>
        <begin position="262"/>
        <end position="281"/>
    </location>
</feature>
<evidence type="ECO:0000313" key="2">
    <source>
        <dbReference type="EMBL" id="GEC74461.1"/>
    </source>
</evidence>
<keyword evidence="1" id="KW-0812">Transmembrane</keyword>
<feature type="transmembrane region" description="Helical" evidence="1">
    <location>
        <begin position="441"/>
        <end position="458"/>
    </location>
</feature>
<dbReference type="AlphaFoldDB" id="A0A4Y4B1R7"/>
<proteinExistence type="predicted"/>
<sequence length="465" mass="48883">MSTGRRHPGARQRPRPAIRTLVAGVVAFTGVAVSVMLTAAPAAAHSYAATVFADVSEPERGVVRTVLDIEYVLLATDGARAMGDTAFEQEAYADVQASGRDPEKLTPAVLDDHADSVEGYVLPRFSVSVAQDGEPSQACPNAVVAPYEIVIRDGVPHARLVIEADCTAQVEAMPVPYRITTELFPGTAPGGMTTTIVDYDVRSGAGVASLDTDTNPSMVTTTDWGSRTGEFLVLGAEHLLLGPDHLLFLLALIIGSRRLGDIVLAATAFTVAHSATFILAALGVVSIPAWIVEPAIALSIAVVALWEMRRFRRARRTGAMGAEGTLRPLSGKPQGPLDEQPLVGGGGNAVAVRERILAAPASAAVVDGFTRGDLLRIGVVFAFGLMHGVGFAGALGIDEPFSWDLLGALLVFNVGIELAQLLVIAVVFPLFVLLRRRLPSAGFWIAAVVAAVGLFWFVERLIAGA</sequence>
<organism evidence="2 3">
    <name type="scientific">Microbacterium maritypicum</name>
    <name type="common">Microbacterium liquefaciens</name>
    <dbReference type="NCBI Taxonomy" id="33918"/>
    <lineage>
        <taxon>Bacteria</taxon>
        <taxon>Bacillati</taxon>
        <taxon>Actinomycetota</taxon>
        <taxon>Actinomycetes</taxon>
        <taxon>Micrococcales</taxon>
        <taxon>Microbacteriaceae</taxon>
        <taxon>Microbacterium</taxon>
    </lineage>
</organism>
<keyword evidence="1" id="KW-0472">Membrane</keyword>
<evidence type="ECO:0000313" key="3">
    <source>
        <dbReference type="Proteomes" id="UP000317410"/>
    </source>
</evidence>
<evidence type="ECO:0008006" key="4">
    <source>
        <dbReference type="Google" id="ProtNLM"/>
    </source>
</evidence>
<keyword evidence="1" id="KW-1133">Transmembrane helix</keyword>
<reference evidence="2 3" key="1">
    <citation type="submission" date="2019-06" db="EMBL/GenBank/DDBJ databases">
        <title>Whole genome shotgun sequence of Microbacterium liquefaciens NBRC 15037.</title>
        <authorList>
            <person name="Hosoyama A."/>
            <person name="Uohara A."/>
            <person name="Ohji S."/>
            <person name="Ichikawa N."/>
        </authorList>
    </citation>
    <scope>NUCLEOTIDE SEQUENCE [LARGE SCALE GENOMIC DNA]</scope>
    <source>
        <strain evidence="2 3">NBRC 15037</strain>
    </source>
</reference>
<gene>
    <name evidence="2" type="ORF">MLI01_06060</name>
</gene>
<dbReference type="InterPro" id="IPR032809">
    <property type="entry name" value="Put_HupE_UreJ"/>
</dbReference>
<accession>A0A4Y4B1R7</accession>
<comment type="caution">
    <text evidence="2">The sequence shown here is derived from an EMBL/GenBank/DDBJ whole genome shotgun (WGS) entry which is preliminary data.</text>
</comment>
<dbReference type="EMBL" id="BJNQ01000002">
    <property type="protein sequence ID" value="GEC74461.1"/>
    <property type="molecule type" value="Genomic_DNA"/>
</dbReference>
<dbReference type="Proteomes" id="UP000317410">
    <property type="component" value="Unassembled WGS sequence"/>
</dbReference>
<protein>
    <recommendedName>
        <fullName evidence="4">HupE / UreJ protein</fullName>
    </recommendedName>
</protein>
<feature type="transmembrane region" description="Helical" evidence="1">
    <location>
        <begin position="21"/>
        <end position="44"/>
    </location>
</feature>
<feature type="transmembrane region" description="Helical" evidence="1">
    <location>
        <begin position="409"/>
        <end position="434"/>
    </location>
</feature>
<feature type="transmembrane region" description="Helical" evidence="1">
    <location>
        <begin position="287"/>
        <end position="306"/>
    </location>
</feature>
<dbReference type="RefSeq" id="WP_229778817.1">
    <property type="nucleotide sequence ID" value="NZ_BJNQ01000002.1"/>
</dbReference>
<feature type="transmembrane region" description="Helical" evidence="1">
    <location>
        <begin position="231"/>
        <end position="255"/>
    </location>
</feature>
<feature type="transmembrane region" description="Helical" evidence="1">
    <location>
        <begin position="377"/>
        <end position="397"/>
    </location>
</feature>
<dbReference type="Pfam" id="PF13795">
    <property type="entry name" value="HupE_UreJ_2"/>
    <property type="match status" value="2"/>
</dbReference>
<name>A0A4Y4B1R7_MICMQ</name>